<dbReference type="Proteomes" id="UP001500171">
    <property type="component" value="Unassembled WGS sequence"/>
</dbReference>
<proteinExistence type="inferred from homology"/>
<evidence type="ECO:0000259" key="2">
    <source>
        <dbReference type="PROSITE" id="PS51127"/>
    </source>
</evidence>
<name>A0ABP9N6F2_9GAMM</name>
<gene>
    <name evidence="3" type="ORF">GCM10023211_12720</name>
</gene>
<comment type="similarity">
    <text evidence="1">Belongs to the intimin/invasin family.</text>
</comment>
<accession>A0ABP9N6F2</accession>
<dbReference type="InterPro" id="IPR013783">
    <property type="entry name" value="Ig-like_fold"/>
</dbReference>
<dbReference type="SMART" id="SM00634">
    <property type="entry name" value="BID_1"/>
    <property type="match status" value="2"/>
</dbReference>
<dbReference type="EMBL" id="BAABHY010000001">
    <property type="protein sequence ID" value="GAA5109404.1"/>
    <property type="molecule type" value="Genomic_DNA"/>
</dbReference>
<keyword evidence="4" id="KW-1185">Reference proteome</keyword>
<sequence>MVKIDADKANTTLTIPTNMKFADILMLVTADGAAHTIPSTAQRDDDNDSGTPTGSMTGTWYIGADAVDDLDQKLPTCGGPYRLIIEADSVKTNTLYGNPNSFDYGSGSATYRFDPALKSQCEASAIMTITLNDTVQSKIADGVSSFNYTIKLSDGNNNPFVGSTLTSVVLLPTDAQVVLSPLTTTTDSQGQAIFTLTSSTTAVKDIAIESTFTKTDNSTLKVDSNNTLQLVSFVGGDIDTSKSSLTCNNYRFYTAEGSATCTLTAKDQNNNPVDITEDDLTFSYYFKADAGSSGTTGSKNKTDTATVGTFTNLTETATQGVYTLDYAPGRYVGFNTVNFIVKNSSLGSQTIKIRPNPNTAKVSVQITPTESVIANSDDFYTLNVTYQDAYNNKYLLSAQGDSQDNSDINNLVASMSAVSGTSDVSISLITSDIPNTSAAQFNVSATSIGDKNVNINLGLASDKSKYVAETKTLSFIADANSPVVVWGNQSNLGSINQDFDLMPLLQDSYGNKLSGSITFNSSSGNTNLSPSNTITFDGQSNNYSLLLTDTVAESVTITPYSNALLKVIDDPKTVRFLSSLSELNIISVDASGKNVMADGTTTRAVSVKIVDINGAPANAASVRLSVTNGAESYISNSSSGDTSHSVQTLTVQTNADGLATFYVNSYTNGKTTLQVDVLNSANSVVDYEQLELVYTFWYQAAEGYVTTNLSQLSWPSNAGTPAYISDRMVNTDKILIYAPTDSSNNDRSNYSYTFVKPNLQPTSSSLLSIDSTTGKISVIAEPTSTSQITTMFVLATYTGSDKKPSRLWRWNLSNYWRYQGMNLRIGSCPTGYAYPTASQSNKLFFNFGRTGIYAVTGETSTDRGPKYLYGSTSSAGFGYYRITGEWSISGIYSSNSGAGFTSKTAMVWCLLNQ</sequence>
<reference evidence="4" key="1">
    <citation type="journal article" date="2019" name="Int. J. Syst. Evol. Microbiol.">
        <title>The Global Catalogue of Microorganisms (GCM) 10K type strain sequencing project: providing services to taxonomists for standard genome sequencing and annotation.</title>
        <authorList>
            <consortium name="The Broad Institute Genomics Platform"/>
            <consortium name="The Broad Institute Genome Sequencing Center for Infectious Disease"/>
            <person name="Wu L."/>
            <person name="Ma J."/>
        </authorList>
    </citation>
    <scope>NUCLEOTIDE SEQUENCE [LARGE SCALE GENOMIC DNA]</scope>
    <source>
        <strain evidence="4">JCM 18050</strain>
    </source>
</reference>
<dbReference type="InterPro" id="IPR003344">
    <property type="entry name" value="Big_1_dom"/>
</dbReference>
<feature type="domain" description="Big-1" evidence="2">
    <location>
        <begin position="585"/>
        <end position="693"/>
    </location>
</feature>
<dbReference type="SUPFAM" id="SSF49373">
    <property type="entry name" value="Invasin/intimin cell-adhesion fragments"/>
    <property type="match status" value="2"/>
</dbReference>
<organism evidence="3 4">
    <name type="scientific">Orbus sasakiae</name>
    <dbReference type="NCBI Taxonomy" id="1078475"/>
    <lineage>
        <taxon>Bacteria</taxon>
        <taxon>Pseudomonadati</taxon>
        <taxon>Pseudomonadota</taxon>
        <taxon>Gammaproteobacteria</taxon>
        <taxon>Orbales</taxon>
        <taxon>Orbaceae</taxon>
        <taxon>Orbus</taxon>
    </lineage>
</organism>
<dbReference type="PROSITE" id="PS51127">
    <property type="entry name" value="BIG1"/>
    <property type="match status" value="1"/>
</dbReference>
<comment type="caution">
    <text evidence="3">The sequence shown here is derived from an EMBL/GenBank/DDBJ whole genome shotgun (WGS) entry which is preliminary data.</text>
</comment>
<evidence type="ECO:0000313" key="3">
    <source>
        <dbReference type="EMBL" id="GAA5109404.1"/>
    </source>
</evidence>
<dbReference type="InterPro" id="IPR008964">
    <property type="entry name" value="Invasin/intimin_cell_adhesion"/>
</dbReference>
<evidence type="ECO:0000313" key="4">
    <source>
        <dbReference type="Proteomes" id="UP001500171"/>
    </source>
</evidence>
<protein>
    <recommendedName>
        <fullName evidence="2">Big-1 domain-containing protein</fullName>
    </recommendedName>
</protein>
<evidence type="ECO:0000256" key="1">
    <source>
        <dbReference type="ARBA" id="ARBA00010116"/>
    </source>
</evidence>
<dbReference type="Gene3D" id="2.60.40.10">
    <property type="entry name" value="Immunoglobulins"/>
    <property type="match status" value="3"/>
</dbReference>